<keyword evidence="2" id="KW-1185">Reference proteome</keyword>
<accession>A0ABY4EFL7</accession>
<gene>
    <name evidence="1" type="ORF">MUN89_15110</name>
</gene>
<reference evidence="1 2" key="1">
    <citation type="submission" date="2022-04" db="EMBL/GenBank/DDBJ databases">
        <title>Halobacillus sp. isolated from saltern.</title>
        <authorList>
            <person name="Won M."/>
            <person name="Lee C.-M."/>
            <person name="Woen H.-Y."/>
            <person name="Kwon S.-W."/>
        </authorList>
    </citation>
    <scope>NUCLEOTIDE SEQUENCE [LARGE SCALE GENOMIC DNA]</scope>
    <source>
        <strain evidence="1 2">SSBR10-3</strain>
    </source>
</reference>
<dbReference type="RefSeq" id="WP_244708611.1">
    <property type="nucleotide sequence ID" value="NZ_CP095073.1"/>
</dbReference>
<dbReference type="SUPFAM" id="SSF55594">
    <property type="entry name" value="HPr-like"/>
    <property type="match status" value="1"/>
</dbReference>
<evidence type="ECO:0008006" key="3">
    <source>
        <dbReference type="Google" id="ProtNLM"/>
    </source>
</evidence>
<sequence>MEELSSYHVTFHQPLTTQQIISLYKLSSKNNFNIYLHQDHLIADAGHLTKLLSFFLFVKIDQPVLLIIDGEDIESAYKQLQSQCGDCIDHITRRTKYTGQIMNTQTSITV</sequence>
<name>A0ABY4EFL7_9BACI</name>
<protein>
    <recommendedName>
        <fullName evidence="3">Condensation domain-containing protein</fullName>
    </recommendedName>
</protein>
<dbReference type="Proteomes" id="UP000831787">
    <property type="component" value="Chromosome"/>
</dbReference>
<evidence type="ECO:0000313" key="2">
    <source>
        <dbReference type="Proteomes" id="UP000831787"/>
    </source>
</evidence>
<organism evidence="1 2">
    <name type="scientific">Halobacillus salinarum</name>
    <dbReference type="NCBI Taxonomy" id="2932257"/>
    <lineage>
        <taxon>Bacteria</taxon>
        <taxon>Bacillati</taxon>
        <taxon>Bacillota</taxon>
        <taxon>Bacilli</taxon>
        <taxon>Bacillales</taxon>
        <taxon>Bacillaceae</taxon>
        <taxon>Halobacillus</taxon>
    </lineage>
</organism>
<dbReference type="EMBL" id="CP095073">
    <property type="protein sequence ID" value="UOQ43252.1"/>
    <property type="molecule type" value="Genomic_DNA"/>
</dbReference>
<dbReference type="InterPro" id="IPR035895">
    <property type="entry name" value="HPr-like_sf"/>
</dbReference>
<evidence type="ECO:0000313" key="1">
    <source>
        <dbReference type="EMBL" id="UOQ43252.1"/>
    </source>
</evidence>
<proteinExistence type="predicted"/>